<sequence>MQKAMSTQPKLSVKGNSLFKFTGRRRNPSAMPTIPTTSTITGTTTGLMAGTRTARDRHAAGHERAQDRNLPE</sequence>
<comment type="caution">
    <text evidence="2">The sequence shown here is derived from an EMBL/GenBank/DDBJ whole genome shotgun (WGS) entry which is preliminary data.</text>
</comment>
<feature type="compositionally biased region" description="Basic and acidic residues" evidence="1">
    <location>
        <begin position="53"/>
        <end position="72"/>
    </location>
</feature>
<name>A0ABP8FWJ4_9BACT</name>
<accession>A0ABP8FWJ4</accession>
<keyword evidence="3" id="KW-1185">Reference proteome</keyword>
<proteinExistence type="predicted"/>
<feature type="compositionally biased region" description="Low complexity" evidence="1">
    <location>
        <begin position="28"/>
        <end position="52"/>
    </location>
</feature>
<evidence type="ECO:0000256" key="1">
    <source>
        <dbReference type="SAM" id="MobiDB-lite"/>
    </source>
</evidence>
<dbReference type="EMBL" id="BAABFN010000005">
    <property type="protein sequence ID" value="GAA4312324.1"/>
    <property type="molecule type" value="Genomic_DNA"/>
</dbReference>
<organism evidence="2 3">
    <name type="scientific">Compostibacter hankyongensis</name>
    <dbReference type="NCBI Taxonomy" id="1007089"/>
    <lineage>
        <taxon>Bacteria</taxon>
        <taxon>Pseudomonadati</taxon>
        <taxon>Bacteroidota</taxon>
        <taxon>Chitinophagia</taxon>
        <taxon>Chitinophagales</taxon>
        <taxon>Chitinophagaceae</taxon>
        <taxon>Compostibacter</taxon>
    </lineage>
</organism>
<gene>
    <name evidence="2" type="ORF">GCM10023143_21940</name>
</gene>
<feature type="compositionally biased region" description="Polar residues" evidence="1">
    <location>
        <begin position="1"/>
        <end position="10"/>
    </location>
</feature>
<dbReference type="Proteomes" id="UP001501207">
    <property type="component" value="Unassembled WGS sequence"/>
</dbReference>
<evidence type="ECO:0000313" key="3">
    <source>
        <dbReference type="Proteomes" id="UP001501207"/>
    </source>
</evidence>
<protein>
    <submittedName>
        <fullName evidence="2">Uncharacterized protein</fullName>
    </submittedName>
</protein>
<evidence type="ECO:0000313" key="2">
    <source>
        <dbReference type="EMBL" id="GAA4312324.1"/>
    </source>
</evidence>
<feature type="region of interest" description="Disordered" evidence="1">
    <location>
        <begin position="1"/>
        <end position="72"/>
    </location>
</feature>
<reference evidence="3" key="1">
    <citation type="journal article" date="2019" name="Int. J. Syst. Evol. Microbiol.">
        <title>The Global Catalogue of Microorganisms (GCM) 10K type strain sequencing project: providing services to taxonomists for standard genome sequencing and annotation.</title>
        <authorList>
            <consortium name="The Broad Institute Genomics Platform"/>
            <consortium name="The Broad Institute Genome Sequencing Center for Infectious Disease"/>
            <person name="Wu L."/>
            <person name="Ma J."/>
        </authorList>
    </citation>
    <scope>NUCLEOTIDE SEQUENCE [LARGE SCALE GENOMIC DNA]</scope>
    <source>
        <strain evidence="3">JCM 17664</strain>
    </source>
</reference>